<feature type="region of interest" description="Disordered" evidence="1">
    <location>
        <begin position="27"/>
        <end position="130"/>
    </location>
</feature>
<feature type="signal peptide" evidence="2">
    <location>
        <begin position="1"/>
        <end position="28"/>
    </location>
</feature>
<dbReference type="InterPro" id="IPR002048">
    <property type="entry name" value="EF_hand_dom"/>
</dbReference>
<feature type="compositionally biased region" description="Basic and acidic residues" evidence="1">
    <location>
        <begin position="90"/>
        <end position="119"/>
    </location>
</feature>
<dbReference type="SUPFAM" id="SSF47473">
    <property type="entry name" value="EF-hand"/>
    <property type="match status" value="1"/>
</dbReference>
<feature type="domain" description="EF-hand" evidence="3">
    <location>
        <begin position="102"/>
        <end position="127"/>
    </location>
</feature>
<proteinExistence type="predicted"/>
<accession>A0ABV1SEC4</accession>
<evidence type="ECO:0000256" key="2">
    <source>
        <dbReference type="SAM" id="SignalP"/>
    </source>
</evidence>
<dbReference type="PROSITE" id="PS00018">
    <property type="entry name" value="EF_HAND_1"/>
    <property type="match status" value="2"/>
</dbReference>
<sequence>MRKPVFLSRSLGPAIALGLSCTAAIAQAQDGAPPPDSPHDGPPPYWMLDHNHDGHVSIREFDDFFAHHPIQPRAPEDAPPPPRDPNAPPPKRDHEDKAPSGKMVDRNHDGRISPHEYDAFLKMMAPPPER</sequence>
<evidence type="ECO:0000256" key="1">
    <source>
        <dbReference type="SAM" id="MobiDB-lite"/>
    </source>
</evidence>
<comment type="caution">
    <text evidence="4">The sequence shown here is derived from an EMBL/GenBank/DDBJ whole genome shotgun (WGS) entry which is preliminary data.</text>
</comment>
<dbReference type="EMBL" id="JAYWLC010000003">
    <property type="protein sequence ID" value="MER5171265.1"/>
    <property type="molecule type" value="Genomic_DNA"/>
</dbReference>
<dbReference type="Pfam" id="PF13202">
    <property type="entry name" value="EF-hand_5"/>
    <property type="match status" value="2"/>
</dbReference>
<dbReference type="RefSeq" id="WP_350935503.1">
    <property type="nucleotide sequence ID" value="NZ_JAYWLC010000003.1"/>
</dbReference>
<keyword evidence="2" id="KW-0732">Signal</keyword>
<evidence type="ECO:0000259" key="3">
    <source>
        <dbReference type="PROSITE" id="PS50222"/>
    </source>
</evidence>
<dbReference type="Proteomes" id="UP001438953">
    <property type="component" value="Unassembled WGS sequence"/>
</dbReference>
<dbReference type="PROSITE" id="PS50222">
    <property type="entry name" value="EF_HAND_2"/>
    <property type="match status" value="1"/>
</dbReference>
<dbReference type="Gene3D" id="1.10.238.10">
    <property type="entry name" value="EF-hand"/>
    <property type="match status" value="1"/>
</dbReference>
<reference evidence="4 5" key="2">
    <citation type="submission" date="2024-06" db="EMBL/GenBank/DDBJ databases">
        <title>Thioclava kandeliae sp. nov. from a rhizosphere soil sample of Kandelia candel in a mangrove.</title>
        <authorList>
            <person name="Mu T."/>
        </authorList>
    </citation>
    <scope>NUCLEOTIDE SEQUENCE [LARGE SCALE GENOMIC DNA]</scope>
    <source>
        <strain evidence="4 5">CPCC 100088</strain>
    </source>
</reference>
<dbReference type="InterPro" id="IPR011992">
    <property type="entry name" value="EF-hand-dom_pair"/>
</dbReference>
<evidence type="ECO:0000313" key="4">
    <source>
        <dbReference type="EMBL" id="MER5171265.1"/>
    </source>
</evidence>
<dbReference type="InterPro" id="IPR018247">
    <property type="entry name" value="EF_Hand_1_Ca_BS"/>
</dbReference>
<dbReference type="PROSITE" id="PS51257">
    <property type="entry name" value="PROKAR_LIPOPROTEIN"/>
    <property type="match status" value="1"/>
</dbReference>
<reference evidence="4 5" key="1">
    <citation type="submission" date="2024-01" db="EMBL/GenBank/DDBJ databases">
        <authorList>
            <person name="Deng Y."/>
            <person name="Su J."/>
        </authorList>
    </citation>
    <scope>NUCLEOTIDE SEQUENCE [LARGE SCALE GENOMIC DNA]</scope>
    <source>
        <strain evidence="4 5">CPCC 100088</strain>
    </source>
</reference>
<feature type="compositionally biased region" description="Basic and acidic residues" evidence="1">
    <location>
        <begin position="49"/>
        <end position="66"/>
    </location>
</feature>
<feature type="compositionally biased region" description="Pro residues" evidence="1">
    <location>
        <begin position="32"/>
        <end position="45"/>
    </location>
</feature>
<feature type="compositionally biased region" description="Pro residues" evidence="1">
    <location>
        <begin position="77"/>
        <end position="89"/>
    </location>
</feature>
<keyword evidence="5" id="KW-1185">Reference proteome</keyword>
<organism evidence="4 5">
    <name type="scientific">Thioclava kandeliae</name>
    <dbReference type="NCBI Taxonomy" id="3070818"/>
    <lineage>
        <taxon>Bacteria</taxon>
        <taxon>Pseudomonadati</taxon>
        <taxon>Pseudomonadota</taxon>
        <taxon>Alphaproteobacteria</taxon>
        <taxon>Rhodobacterales</taxon>
        <taxon>Paracoccaceae</taxon>
        <taxon>Thioclava</taxon>
    </lineage>
</organism>
<gene>
    <name evidence="4" type="ORF">VSX56_05690</name>
</gene>
<feature type="chain" id="PRO_5045846614" evidence="2">
    <location>
        <begin position="29"/>
        <end position="130"/>
    </location>
</feature>
<evidence type="ECO:0000313" key="5">
    <source>
        <dbReference type="Proteomes" id="UP001438953"/>
    </source>
</evidence>
<protein>
    <submittedName>
        <fullName evidence="4">EF-hand domain-containing protein</fullName>
    </submittedName>
</protein>
<name>A0ABV1SEC4_9RHOB</name>